<accession>A0A0L0CBK6</accession>
<name>A0A0L0CBK6_LUCCU</name>
<keyword evidence="2" id="KW-1185">Reference proteome</keyword>
<evidence type="ECO:0000313" key="1">
    <source>
        <dbReference type="EMBL" id="KNC29793.1"/>
    </source>
</evidence>
<reference evidence="1 2" key="1">
    <citation type="journal article" date="2015" name="Nat. Commun.">
        <title>Lucilia cuprina genome unlocks parasitic fly biology to underpin future interventions.</title>
        <authorList>
            <person name="Anstead C.A."/>
            <person name="Korhonen P.K."/>
            <person name="Young N.D."/>
            <person name="Hall R.S."/>
            <person name="Jex A.R."/>
            <person name="Murali S.C."/>
            <person name="Hughes D.S."/>
            <person name="Lee S.F."/>
            <person name="Perry T."/>
            <person name="Stroehlein A.J."/>
            <person name="Ansell B.R."/>
            <person name="Breugelmans B."/>
            <person name="Hofmann A."/>
            <person name="Qu J."/>
            <person name="Dugan S."/>
            <person name="Lee S.L."/>
            <person name="Chao H."/>
            <person name="Dinh H."/>
            <person name="Han Y."/>
            <person name="Doddapaneni H.V."/>
            <person name="Worley K.C."/>
            <person name="Muzny D.M."/>
            <person name="Ioannidis P."/>
            <person name="Waterhouse R.M."/>
            <person name="Zdobnov E.M."/>
            <person name="James P.J."/>
            <person name="Bagnall N.H."/>
            <person name="Kotze A.C."/>
            <person name="Gibbs R.A."/>
            <person name="Richards S."/>
            <person name="Batterham P."/>
            <person name="Gasser R.B."/>
        </authorList>
    </citation>
    <scope>NUCLEOTIDE SEQUENCE [LARGE SCALE GENOMIC DNA]</scope>
    <source>
        <strain evidence="1 2">LS</strain>
        <tissue evidence="1">Full body</tissue>
    </source>
</reference>
<protein>
    <submittedName>
        <fullName evidence="1">Uncharacterized protein</fullName>
    </submittedName>
</protein>
<organism evidence="1 2">
    <name type="scientific">Lucilia cuprina</name>
    <name type="common">Green bottle fly</name>
    <name type="synonym">Australian sheep blowfly</name>
    <dbReference type="NCBI Taxonomy" id="7375"/>
    <lineage>
        <taxon>Eukaryota</taxon>
        <taxon>Metazoa</taxon>
        <taxon>Ecdysozoa</taxon>
        <taxon>Arthropoda</taxon>
        <taxon>Hexapoda</taxon>
        <taxon>Insecta</taxon>
        <taxon>Pterygota</taxon>
        <taxon>Neoptera</taxon>
        <taxon>Endopterygota</taxon>
        <taxon>Diptera</taxon>
        <taxon>Brachycera</taxon>
        <taxon>Muscomorpha</taxon>
        <taxon>Oestroidea</taxon>
        <taxon>Calliphoridae</taxon>
        <taxon>Luciliinae</taxon>
        <taxon>Lucilia</taxon>
    </lineage>
</organism>
<dbReference type="AlphaFoldDB" id="A0A0L0CBK6"/>
<gene>
    <name evidence="1" type="ORF">FF38_12151</name>
</gene>
<evidence type="ECO:0000313" key="2">
    <source>
        <dbReference type="Proteomes" id="UP000037069"/>
    </source>
</evidence>
<dbReference type="Proteomes" id="UP000037069">
    <property type="component" value="Unassembled WGS sequence"/>
</dbReference>
<comment type="caution">
    <text evidence="1">The sequence shown here is derived from an EMBL/GenBank/DDBJ whole genome shotgun (WGS) entry which is preliminary data.</text>
</comment>
<sequence length="101" mass="11578">MSSRVVVLLNWYHLFLLISAIDFKFLGRTSRLATQLDYLLSRYVANFDFQPCLGFLIHDFLQKCSMSRGVSLTRTAQLLSRPHARFANKTDPHSSKRGTAI</sequence>
<dbReference type="EMBL" id="JRES01000629">
    <property type="protein sequence ID" value="KNC29793.1"/>
    <property type="molecule type" value="Genomic_DNA"/>
</dbReference>
<proteinExistence type="predicted"/>